<protein>
    <submittedName>
        <fullName evidence="1">Uncharacterized protein</fullName>
    </submittedName>
</protein>
<evidence type="ECO:0000313" key="2">
    <source>
        <dbReference type="Proteomes" id="UP001238088"/>
    </source>
</evidence>
<dbReference type="Proteomes" id="UP001238088">
    <property type="component" value="Unassembled WGS sequence"/>
</dbReference>
<gene>
    <name evidence="1" type="ORF">J2S17_002636</name>
</gene>
<evidence type="ECO:0000313" key="1">
    <source>
        <dbReference type="EMBL" id="MDQ0270751.1"/>
    </source>
</evidence>
<name>A0ABU0AHL6_9BACI</name>
<organism evidence="1 2">
    <name type="scientific">Cytobacillus purgationiresistens</name>
    <dbReference type="NCBI Taxonomy" id="863449"/>
    <lineage>
        <taxon>Bacteria</taxon>
        <taxon>Bacillati</taxon>
        <taxon>Bacillota</taxon>
        <taxon>Bacilli</taxon>
        <taxon>Bacillales</taxon>
        <taxon>Bacillaceae</taxon>
        <taxon>Cytobacillus</taxon>
    </lineage>
</organism>
<sequence length="120" mass="13242">MPFEPLQISRSGGASLSLDKFYRLRVNSEAMREMKLSAYQYVVISVDVENKRIGLAKQELAKVPNASAIKLDKRGYVGVAAGKLVARKLGLTDGDLPVKFADIGNFDEGGTYWRAFEVTK</sequence>
<dbReference type="RefSeq" id="WP_307475431.1">
    <property type="nucleotide sequence ID" value="NZ_JAUSUB010000010.1"/>
</dbReference>
<accession>A0ABU0AHL6</accession>
<reference evidence="1 2" key="1">
    <citation type="submission" date="2023-07" db="EMBL/GenBank/DDBJ databases">
        <title>Genomic Encyclopedia of Type Strains, Phase IV (KMG-IV): sequencing the most valuable type-strain genomes for metagenomic binning, comparative biology and taxonomic classification.</title>
        <authorList>
            <person name="Goeker M."/>
        </authorList>
    </citation>
    <scope>NUCLEOTIDE SEQUENCE [LARGE SCALE GENOMIC DNA]</scope>
    <source>
        <strain evidence="1 2">DSM 23494</strain>
    </source>
</reference>
<proteinExistence type="predicted"/>
<comment type="caution">
    <text evidence="1">The sequence shown here is derived from an EMBL/GenBank/DDBJ whole genome shotgun (WGS) entry which is preliminary data.</text>
</comment>
<dbReference type="EMBL" id="JAUSUB010000010">
    <property type="protein sequence ID" value="MDQ0270751.1"/>
    <property type="molecule type" value="Genomic_DNA"/>
</dbReference>
<keyword evidence="2" id="KW-1185">Reference proteome</keyword>